<keyword evidence="4" id="KW-0677">Repeat</keyword>
<dbReference type="InterPro" id="IPR017900">
    <property type="entry name" value="4Fe4S_Fe_S_CS"/>
</dbReference>
<evidence type="ECO:0000256" key="4">
    <source>
        <dbReference type="ARBA" id="ARBA00022737"/>
    </source>
</evidence>
<protein>
    <submittedName>
        <fullName evidence="9">Lactate utilization protein B</fullName>
    </submittedName>
</protein>
<dbReference type="InterPro" id="IPR004452">
    <property type="entry name" value="LutB/LldF"/>
</dbReference>
<dbReference type="PANTHER" id="PTHR47153">
    <property type="entry name" value="LACTATE UTILIZATION PROTEIN B"/>
    <property type="match status" value="1"/>
</dbReference>
<keyword evidence="7" id="KW-0411">Iron-sulfur</keyword>
<proteinExistence type="predicted"/>
<comment type="caution">
    <text evidence="9">The sequence shown here is derived from an EMBL/GenBank/DDBJ whole genome shotgun (WGS) entry which is preliminary data.</text>
</comment>
<evidence type="ECO:0000259" key="8">
    <source>
        <dbReference type="PROSITE" id="PS51379"/>
    </source>
</evidence>
<dbReference type="InterPro" id="IPR037171">
    <property type="entry name" value="NagB/RpiA_transferase-like"/>
</dbReference>
<dbReference type="InterPro" id="IPR024185">
    <property type="entry name" value="FTHF_cligase-like_sf"/>
</dbReference>
<keyword evidence="5" id="KW-0249">Electron transport</keyword>
<dbReference type="RefSeq" id="WP_303300819.1">
    <property type="nucleotide sequence ID" value="NZ_BAABDA010000051.1"/>
</dbReference>
<dbReference type="PROSITE" id="PS00198">
    <property type="entry name" value="4FE4S_FER_1"/>
    <property type="match status" value="1"/>
</dbReference>
<feature type="domain" description="4Fe-4S ferredoxin-type" evidence="8">
    <location>
        <begin position="291"/>
        <end position="312"/>
    </location>
</feature>
<evidence type="ECO:0000256" key="2">
    <source>
        <dbReference type="ARBA" id="ARBA00022485"/>
    </source>
</evidence>
<dbReference type="Pfam" id="PF13183">
    <property type="entry name" value="Fer4_8"/>
    <property type="match status" value="1"/>
</dbReference>
<evidence type="ECO:0000256" key="7">
    <source>
        <dbReference type="ARBA" id="ARBA00023014"/>
    </source>
</evidence>
<keyword evidence="2" id="KW-0004">4Fe-4S</keyword>
<evidence type="ECO:0000313" key="9">
    <source>
        <dbReference type="EMBL" id="MDO5973703.1"/>
    </source>
</evidence>
<evidence type="ECO:0000256" key="6">
    <source>
        <dbReference type="ARBA" id="ARBA00023004"/>
    </source>
</evidence>
<keyword evidence="10" id="KW-1185">Reference proteome</keyword>
<evidence type="ECO:0000256" key="3">
    <source>
        <dbReference type="ARBA" id="ARBA00022723"/>
    </source>
</evidence>
<dbReference type="EMBL" id="JAUOEL010000002">
    <property type="protein sequence ID" value="MDO5973703.1"/>
    <property type="molecule type" value="Genomic_DNA"/>
</dbReference>
<evidence type="ECO:0000313" key="10">
    <source>
        <dbReference type="Proteomes" id="UP001176806"/>
    </source>
</evidence>
<evidence type="ECO:0000256" key="5">
    <source>
        <dbReference type="ARBA" id="ARBA00022982"/>
    </source>
</evidence>
<keyword evidence="3" id="KW-0479">Metal-binding</keyword>
<dbReference type="SUPFAM" id="SSF54862">
    <property type="entry name" value="4Fe-4S ferredoxins"/>
    <property type="match status" value="1"/>
</dbReference>
<sequence>MSHSKAASIFNKDEKKVNWHDKALWFVRHKRDKSTHTVAGWEELRNLGHGIKAHTLSNLDTYLIQFEENALKNGIQVHWAADGDEHNRIVHSILKEHHAKKVVKSKSMLTEECHLNPFLEADGIEVIDTDLGERIVQLAKEPPSHIVLPAIHKTKEEVDELFQEHLGTKPCDGDPQYLTGEARKHLREKFIQADAAITGVNFAIADTGGIVVCTNEGNADMGAHIAPVHIACMGVEKLIPKQEHLGVFLRLLARSATGQHITTYSSHFKKPREGAKMHIVIVDNGRTEQLSRPDFRASLHCIRCGACMNTCPIYRRSGGHSYDATIPGPIGSILSPGKDLKKHSSLPFASTLCGSCSDVCPVKIDIHAQLYKWRQIITKETPQPFVKKTSMKMMGNIFSKPMQFNKVGGIARWSLRNLPKGVINSKPNVWGKGRDLPIGPKESFDTWYKNRKKDE</sequence>
<dbReference type="Pfam" id="PF02589">
    <property type="entry name" value="LUD_dom"/>
    <property type="match status" value="1"/>
</dbReference>
<dbReference type="InterPro" id="IPR009051">
    <property type="entry name" value="Helical_ferredxn"/>
</dbReference>
<dbReference type="Proteomes" id="UP001176806">
    <property type="component" value="Unassembled WGS sequence"/>
</dbReference>
<dbReference type="InterPro" id="IPR017896">
    <property type="entry name" value="4Fe4S_Fe-S-bd"/>
</dbReference>
<dbReference type="InterPro" id="IPR003741">
    <property type="entry name" value="LUD_dom"/>
</dbReference>
<dbReference type="Gene3D" id="3.40.50.10420">
    <property type="entry name" value="NagB/RpiA/CoA transferase-like"/>
    <property type="match status" value="1"/>
</dbReference>
<dbReference type="SUPFAM" id="SSF100950">
    <property type="entry name" value="NagB/RpiA/CoA transferase-like"/>
    <property type="match status" value="1"/>
</dbReference>
<dbReference type="PANTHER" id="PTHR47153:SF2">
    <property type="entry name" value="LACTATE UTILIZATION PROTEIN B"/>
    <property type="match status" value="1"/>
</dbReference>
<name>A0ABT8WKR0_9FLAO</name>
<gene>
    <name evidence="9" type="ORF">Q4Q40_05860</name>
</gene>
<keyword evidence="1" id="KW-0813">Transport</keyword>
<accession>A0ABT8WKR0</accession>
<evidence type="ECO:0000256" key="1">
    <source>
        <dbReference type="ARBA" id="ARBA00022448"/>
    </source>
</evidence>
<dbReference type="PROSITE" id="PS51379">
    <property type="entry name" value="4FE4S_FER_2"/>
    <property type="match status" value="1"/>
</dbReference>
<dbReference type="Gene3D" id="1.10.1060.10">
    <property type="entry name" value="Alpha-helical ferredoxin"/>
    <property type="match status" value="1"/>
</dbReference>
<keyword evidence="6" id="KW-0408">Iron</keyword>
<organism evidence="9 10">
    <name type="scientific">Flavivirga jejuensis</name>
    <dbReference type="NCBI Taxonomy" id="870487"/>
    <lineage>
        <taxon>Bacteria</taxon>
        <taxon>Pseudomonadati</taxon>
        <taxon>Bacteroidota</taxon>
        <taxon>Flavobacteriia</taxon>
        <taxon>Flavobacteriales</taxon>
        <taxon>Flavobacteriaceae</taxon>
        <taxon>Flavivirga</taxon>
    </lineage>
</organism>
<reference evidence="9" key="1">
    <citation type="submission" date="2023-07" db="EMBL/GenBank/DDBJ databases">
        <title>Two novel species in the genus Flavivirga.</title>
        <authorList>
            <person name="Kwon K."/>
        </authorList>
    </citation>
    <scope>NUCLEOTIDE SEQUENCE</scope>
    <source>
        <strain evidence="9">KACC 14158</strain>
    </source>
</reference>